<keyword evidence="3" id="KW-0548">Nucleotidyltransferase</keyword>
<dbReference type="Gene3D" id="3.30.70.270">
    <property type="match status" value="1"/>
</dbReference>
<dbReference type="Pfam" id="PF00990">
    <property type="entry name" value="GGDEF"/>
    <property type="match status" value="1"/>
</dbReference>
<feature type="region of interest" description="Disordered" evidence="1">
    <location>
        <begin position="118"/>
        <end position="141"/>
    </location>
</feature>
<accession>A0ABW0AUA6</accession>
<organism evidence="3 4">
    <name type="scientific">Streptomyces amakusaensis</name>
    <dbReference type="NCBI Taxonomy" id="67271"/>
    <lineage>
        <taxon>Bacteria</taxon>
        <taxon>Bacillati</taxon>
        <taxon>Actinomycetota</taxon>
        <taxon>Actinomycetes</taxon>
        <taxon>Kitasatosporales</taxon>
        <taxon>Streptomycetaceae</taxon>
        <taxon>Streptomyces</taxon>
    </lineage>
</organism>
<evidence type="ECO:0000313" key="4">
    <source>
        <dbReference type="Proteomes" id="UP001596160"/>
    </source>
</evidence>
<name>A0ABW0AUA6_9ACTN</name>
<protein>
    <submittedName>
        <fullName evidence="3">Diguanylate cyclase domain-containing protein</fullName>
        <ecNumber evidence="3">2.7.7.65</ecNumber>
    </submittedName>
</protein>
<comment type="caution">
    <text evidence="3">The sequence shown here is derived from an EMBL/GenBank/DDBJ whole genome shotgun (WGS) entry which is preliminary data.</text>
</comment>
<reference evidence="4" key="1">
    <citation type="journal article" date="2019" name="Int. J. Syst. Evol. Microbiol.">
        <title>The Global Catalogue of Microorganisms (GCM) 10K type strain sequencing project: providing services to taxonomists for standard genome sequencing and annotation.</title>
        <authorList>
            <consortium name="The Broad Institute Genomics Platform"/>
            <consortium name="The Broad Institute Genome Sequencing Center for Infectious Disease"/>
            <person name="Wu L."/>
            <person name="Ma J."/>
        </authorList>
    </citation>
    <scope>NUCLEOTIDE SEQUENCE [LARGE SCALE GENOMIC DNA]</scope>
    <source>
        <strain evidence="4">PCU 266</strain>
    </source>
</reference>
<feature type="region of interest" description="Disordered" evidence="1">
    <location>
        <begin position="1"/>
        <end position="32"/>
    </location>
</feature>
<proteinExistence type="predicted"/>
<keyword evidence="4" id="KW-1185">Reference proteome</keyword>
<dbReference type="Proteomes" id="UP001596160">
    <property type="component" value="Unassembled WGS sequence"/>
</dbReference>
<dbReference type="InterPro" id="IPR000160">
    <property type="entry name" value="GGDEF_dom"/>
</dbReference>
<dbReference type="EMBL" id="JBHSKP010000033">
    <property type="protein sequence ID" value="MFC5156373.1"/>
    <property type="molecule type" value="Genomic_DNA"/>
</dbReference>
<sequence>MTGSATRPATWSSPRPPPDSPPGRGSRGLVGRLGGDEFAAITRIGTGRRTLRLDQLNRALRRPITTSDGAVDIAVSIGAASPDTLKTRTLFTLLRAADIAMYDGKRTGHAIEARPEHHRVPSVNGRHPGRPGTHHTTPTAA</sequence>
<dbReference type="RefSeq" id="WP_344485464.1">
    <property type="nucleotide sequence ID" value="NZ_BAAASB010000029.1"/>
</dbReference>
<dbReference type="InterPro" id="IPR029787">
    <property type="entry name" value="Nucleotide_cyclase"/>
</dbReference>
<gene>
    <name evidence="3" type="ORF">ACFPRH_32145</name>
</gene>
<dbReference type="SUPFAM" id="SSF55073">
    <property type="entry name" value="Nucleotide cyclase"/>
    <property type="match status" value="1"/>
</dbReference>
<evidence type="ECO:0000313" key="3">
    <source>
        <dbReference type="EMBL" id="MFC5156373.1"/>
    </source>
</evidence>
<feature type="compositionally biased region" description="Polar residues" evidence="1">
    <location>
        <begin position="1"/>
        <end position="11"/>
    </location>
</feature>
<dbReference type="EC" id="2.7.7.65" evidence="3"/>
<dbReference type="GO" id="GO:0052621">
    <property type="term" value="F:diguanylate cyclase activity"/>
    <property type="evidence" value="ECO:0007669"/>
    <property type="project" value="UniProtKB-EC"/>
</dbReference>
<keyword evidence="3" id="KW-0808">Transferase</keyword>
<evidence type="ECO:0000256" key="1">
    <source>
        <dbReference type="SAM" id="MobiDB-lite"/>
    </source>
</evidence>
<dbReference type="InterPro" id="IPR043128">
    <property type="entry name" value="Rev_trsase/Diguanyl_cyclase"/>
</dbReference>
<evidence type="ECO:0000259" key="2">
    <source>
        <dbReference type="Pfam" id="PF00990"/>
    </source>
</evidence>
<feature type="domain" description="GGDEF" evidence="2">
    <location>
        <begin position="27"/>
        <end position="109"/>
    </location>
</feature>